<reference evidence="2" key="2">
    <citation type="submission" date="2021-04" db="EMBL/GenBank/DDBJ databases">
        <title>Isolation and genomic analysis of the ibuprofen-degrading bacterium Sphingomonas strain MPO218.</title>
        <authorList>
            <person name="Aulestia M."/>
            <person name="Flores A."/>
            <person name="Mangas E.L."/>
            <person name="Perez-Pulido A.J."/>
            <person name="Santero E."/>
            <person name="Camacho E.M."/>
        </authorList>
    </citation>
    <scope>NUCLEOTIDE SEQUENCE</scope>
    <source>
        <strain evidence="2">MPO218</strain>
    </source>
</reference>
<dbReference type="EMBL" id="CP059319">
    <property type="protein sequence ID" value="QTH19652.1"/>
    <property type="molecule type" value="Genomic_DNA"/>
</dbReference>
<dbReference type="RefSeq" id="WP_208631634.1">
    <property type="nucleotide sequence ID" value="NZ_CP059319.1"/>
</dbReference>
<sequence>MSARSTSGVPLTRRSMLGGGAYPYEGASPTSRELGAWHPGLRSASAEINPSRDKLVARSRDLDRNNGWASGGADRRADGVVGANIRLEARPNWEAMDWEADFADDWATRTEAKFRSWANGNRKLCDVERDLKFGGMVRLAYQTYLQDGECLLVTYMLKRGGRYGTCFKIVDTDRLCNPHGQNDNDTLRAGVQLNPRTGEAIGYWIRNAHPSDSSTTGEQFKWTYVPRESRTGRPLAIHMFNKRRAEQKRGVSKLASVLKRFKMLDRYDDAELEAALLNAIQAAVITSPYQPEDVAAAIAPANEDVLGSAYNEARIAYREHNKITLNGVQVNHLFGGEEFKMVGAERPAPQYPAFQAAVLRSIAAAFGLSYEQLSQDWSGINYSSARTLLNEIWRGFTVDRFLFTQTVCSLMYEAWLEEAVFRGEVEIPGGPYNFYKWRDEICEALWLGPGRGTIDPKKEEEAADLAIAGGRSNLSIETAEQGRDYRDVLTQLAREQKLRKKLGLADPTPPGAGAQANGDDNPDDQDRRDERERAGEDA</sequence>
<dbReference type="GO" id="GO:0005198">
    <property type="term" value="F:structural molecule activity"/>
    <property type="evidence" value="ECO:0007669"/>
    <property type="project" value="InterPro"/>
</dbReference>
<evidence type="ECO:0000313" key="2">
    <source>
        <dbReference type="EMBL" id="QTH19652.1"/>
    </source>
</evidence>
<dbReference type="AlphaFoldDB" id="A0A975CYH7"/>
<feature type="region of interest" description="Disordered" evidence="1">
    <location>
        <begin position="499"/>
        <end position="538"/>
    </location>
</feature>
<dbReference type="InterPro" id="IPR006429">
    <property type="entry name" value="Phage_lambda_portal"/>
</dbReference>
<proteinExistence type="predicted"/>
<dbReference type="Pfam" id="PF05136">
    <property type="entry name" value="Phage_portal_2"/>
    <property type="match status" value="1"/>
</dbReference>
<feature type="compositionally biased region" description="Basic and acidic residues" evidence="1">
    <location>
        <begin position="524"/>
        <end position="538"/>
    </location>
</feature>
<protein>
    <submittedName>
        <fullName evidence="2">Phage portal protein</fullName>
    </submittedName>
</protein>
<dbReference type="NCBIfam" id="TIGR01539">
    <property type="entry name" value="portal_lambda"/>
    <property type="match status" value="1"/>
</dbReference>
<evidence type="ECO:0000256" key="1">
    <source>
        <dbReference type="SAM" id="MobiDB-lite"/>
    </source>
</evidence>
<name>A0A975CYH7_9SPHN</name>
<evidence type="ECO:0000313" key="3">
    <source>
        <dbReference type="Proteomes" id="UP000664914"/>
    </source>
</evidence>
<dbReference type="Proteomes" id="UP000664914">
    <property type="component" value="Chromosome"/>
</dbReference>
<gene>
    <name evidence="2" type="ORF">HRJ34_14850</name>
</gene>
<organism evidence="2 3">
    <name type="scientific">Rhizorhabdus wittichii</name>
    <dbReference type="NCBI Taxonomy" id="160791"/>
    <lineage>
        <taxon>Bacteria</taxon>
        <taxon>Pseudomonadati</taxon>
        <taxon>Pseudomonadota</taxon>
        <taxon>Alphaproteobacteria</taxon>
        <taxon>Sphingomonadales</taxon>
        <taxon>Sphingomonadaceae</taxon>
        <taxon>Rhizorhabdus</taxon>
    </lineage>
</organism>
<reference evidence="2" key="1">
    <citation type="submission" date="2020-07" db="EMBL/GenBank/DDBJ databases">
        <authorList>
            <person name="Camacho E."/>
        </authorList>
    </citation>
    <scope>NUCLEOTIDE SEQUENCE</scope>
    <source>
        <strain evidence="2">MPO218</strain>
    </source>
</reference>
<feature type="region of interest" description="Disordered" evidence="1">
    <location>
        <begin position="1"/>
        <end position="29"/>
    </location>
</feature>
<dbReference type="GO" id="GO:0019068">
    <property type="term" value="P:virion assembly"/>
    <property type="evidence" value="ECO:0007669"/>
    <property type="project" value="InterPro"/>
</dbReference>
<accession>A0A975CYH7</accession>